<dbReference type="InterPro" id="IPR027383">
    <property type="entry name" value="Znf_put"/>
</dbReference>
<dbReference type="RefSeq" id="WP_310421092.1">
    <property type="nucleotide sequence ID" value="NZ_JAVDYC010000001.1"/>
</dbReference>
<accession>A0AAE3ZU74</accession>
<feature type="region of interest" description="Disordered" evidence="3">
    <location>
        <begin position="69"/>
        <end position="117"/>
    </location>
</feature>
<feature type="domain" description="Putative zinc-finger" evidence="4">
    <location>
        <begin position="9"/>
        <end position="42"/>
    </location>
</feature>
<dbReference type="InterPro" id="IPR041916">
    <property type="entry name" value="Anti_sigma_zinc_sf"/>
</dbReference>
<dbReference type="Pfam" id="PF13490">
    <property type="entry name" value="zf-HC2"/>
    <property type="match status" value="1"/>
</dbReference>
<keyword evidence="6" id="KW-1185">Reference proteome</keyword>
<protein>
    <submittedName>
        <fullName evidence="5">Anti-sigma factor RsiW</fullName>
    </submittedName>
</protein>
<dbReference type="Proteomes" id="UP001183629">
    <property type="component" value="Unassembled WGS sequence"/>
</dbReference>
<organism evidence="5 6">
    <name type="scientific">Catenuloplanes niger</name>
    <dbReference type="NCBI Taxonomy" id="587534"/>
    <lineage>
        <taxon>Bacteria</taxon>
        <taxon>Bacillati</taxon>
        <taxon>Actinomycetota</taxon>
        <taxon>Actinomycetes</taxon>
        <taxon>Micromonosporales</taxon>
        <taxon>Micromonosporaceae</taxon>
        <taxon>Catenuloplanes</taxon>
    </lineage>
</organism>
<proteinExistence type="predicted"/>
<dbReference type="EMBL" id="JAVDYC010000001">
    <property type="protein sequence ID" value="MDR7325957.1"/>
    <property type="molecule type" value="Genomic_DNA"/>
</dbReference>
<dbReference type="AlphaFoldDB" id="A0AAE3ZU74"/>
<comment type="caution">
    <text evidence="5">The sequence shown here is derived from an EMBL/GenBank/DDBJ whole genome shotgun (WGS) entry which is preliminary data.</text>
</comment>
<reference evidence="5 6" key="1">
    <citation type="submission" date="2023-07" db="EMBL/GenBank/DDBJ databases">
        <title>Sequencing the genomes of 1000 actinobacteria strains.</title>
        <authorList>
            <person name="Klenk H.-P."/>
        </authorList>
    </citation>
    <scope>NUCLEOTIDE SEQUENCE [LARGE SCALE GENOMIC DNA]</scope>
    <source>
        <strain evidence="5 6">DSM 44711</strain>
    </source>
</reference>
<dbReference type="Gene3D" id="1.10.10.1320">
    <property type="entry name" value="Anti-sigma factor, zinc-finger domain"/>
    <property type="match status" value="1"/>
</dbReference>
<keyword evidence="2" id="KW-0804">Transcription</keyword>
<gene>
    <name evidence="5" type="ORF">J2S44_006207</name>
</gene>
<evidence type="ECO:0000256" key="2">
    <source>
        <dbReference type="ARBA" id="ARBA00023163"/>
    </source>
</evidence>
<evidence type="ECO:0000256" key="1">
    <source>
        <dbReference type="ARBA" id="ARBA00023015"/>
    </source>
</evidence>
<keyword evidence="1" id="KW-0805">Transcription regulation</keyword>
<evidence type="ECO:0000259" key="4">
    <source>
        <dbReference type="Pfam" id="PF13490"/>
    </source>
</evidence>
<name>A0AAE3ZU74_9ACTN</name>
<evidence type="ECO:0000256" key="3">
    <source>
        <dbReference type="SAM" id="MobiDB-lite"/>
    </source>
</evidence>
<sequence>MTANRCTDEATRTLLGLYALGRLSAAEQARTVAHLDECPACRAEVAELHHVTSALGLLTAEDIAEILAEDEDEELPPAPRAAVCHGARGTRDRRPGRASVGTLARGAAPAPEFPPGI</sequence>
<evidence type="ECO:0000313" key="6">
    <source>
        <dbReference type="Proteomes" id="UP001183629"/>
    </source>
</evidence>
<evidence type="ECO:0000313" key="5">
    <source>
        <dbReference type="EMBL" id="MDR7325957.1"/>
    </source>
</evidence>